<dbReference type="InterPro" id="IPR041373">
    <property type="entry name" value="RT_RNaseH"/>
</dbReference>
<evidence type="ECO:0000259" key="7">
    <source>
        <dbReference type="Pfam" id="PF17917"/>
    </source>
</evidence>
<keyword evidence="4" id="KW-0255">Endonuclease</keyword>
<dbReference type="GO" id="GO:0003964">
    <property type="term" value="F:RNA-directed DNA polymerase activity"/>
    <property type="evidence" value="ECO:0007669"/>
    <property type="project" value="UniProtKB-KW"/>
</dbReference>
<reference evidence="8 9" key="1">
    <citation type="journal article" date="2019" name="Sci. Rep.">
        <title>Orb-weaving spider Araneus ventricosus genome elucidates the spidroin gene catalogue.</title>
        <authorList>
            <person name="Kono N."/>
            <person name="Nakamura H."/>
            <person name="Ohtoshi R."/>
            <person name="Moran D.A.P."/>
            <person name="Shinohara A."/>
            <person name="Yoshida Y."/>
            <person name="Fujiwara M."/>
            <person name="Mori M."/>
            <person name="Tomita M."/>
            <person name="Arakawa K."/>
        </authorList>
    </citation>
    <scope>NUCLEOTIDE SEQUENCE [LARGE SCALE GENOMIC DNA]</scope>
</reference>
<evidence type="ECO:0000256" key="1">
    <source>
        <dbReference type="ARBA" id="ARBA00022679"/>
    </source>
</evidence>
<evidence type="ECO:0000256" key="2">
    <source>
        <dbReference type="ARBA" id="ARBA00022695"/>
    </source>
</evidence>
<dbReference type="InterPro" id="IPR043502">
    <property type="entry name" value="DNA/RNA_pol_sf"/>
</dbReference>
<dbReference type="GO" id="GO:0016787">
    <property type="term" value="F:hydrolase activity"/>
    <property type="evidence" value="ECO:0007669"/>
    <property type="project" value="UniProtKB-KW"/>
</dbReference>
<dbReference type="EMBL" id="BGPR01000528">
    <property type="protein sequence ID" value="GBM24859.1"/>
    <property type="molecule type" value="Genomic_DNA"/>
</dbReference>
<accession>A0A4Y2E985</accession>
<feature type="domain" description="Reverse transcriptase RNase H-like" evidence="7">
    <location>
        <begin position="1"/>
        <end position="80"/>
    </location>
</feature>
<keyword evidence="9" id="KW-1185">Reference proteome</keyword>
<dbReference type="SUPFAM" id="SSF56672">
    <property type="entry name" value="DNA/RNA polymerases"/>
    <property type="match status" value="1"/>
</dbReference>
<dbReference type="GO" id="GO:0004519">
    <property type="term" value="F:endonuclease activity"/>
    <property type="evidence" value="ECO:0007669"/>
    <property type="project" value="UniProtKB-KW"/>
</dbReference>
<evidence type="ECO:0000313" key="9">
    <source>
        <dbReference type="Proteomes" id="UP000499080"/>
    </source>
</evidence>
<evidence type="ECO:0000256" key="3">
    <source>
        <dbReference type="ARBA" id="ARBA00022722"/>
    </source>
</evidence>
<comment type="caution">
    <text evidence="8">The sequence shown here is derived from an EMBL/GenBank/DDBJ whole genome shotgun (WGS) entry which is preliminary data.</text>
</comment>
<name>A0A4Y2E985_ARAVE</name>
<dbReference type="Pfam" id="PF17917">
    <property type="entry name" value="RT_RNaseH"/>
    <property type="match status" value="1"/>
</dbReference>
<dbReference type="OrthoDB" id="6426363at2759"/>
<evidence type="ECO:0000256" key="4">
    <source>
        <dbReference type="ARBA" id="ARBA00022759"/>
    </source>
</evidence>
<keyword evidence="5" id="KW-0378">Hydrolase</keyword>
<evidence type="ECO:0000256" key="6">
    <source>
        <dbReference type="ARBA" id="ARBA00022918"/>
    </source>
</evidence>
<proteinExistence type="predicted"/>
<evidence type="ECO:0000256" key="5">
    <source>
        <dbReference type="ARBA" id="ARBA00022801"/>
    </source>
</evidence>
<keyword evidence="6" id="KW-0695">RNA-directed DNA polymerase</keyword>
<protein>
    <recommendedName>
        <fullName evidence="7">Reverse transcriptase RNase H-like domain-containing protein</fullName>
    </recommendedName>
</protein>
<sequence>MLLQLGSDDKWHFVYCVSKKTTETENKCHSSKLELMAIVCTLERLLLDISFTEVTDCQALIYMNAKKSSNPKVARWSLLFKNSVLKFVIDLVLECHISMQLEELQF</sequence>
<keyword evidence="3" id="KW-0540">Nuclease</keyword>
<evidence type="ECO:0000313" key="8">
    <source>
        <dbReference type="EMBL" id="GBM24859.1"/>
    </source>
</evidence>
<dbReference type="Proteomes" id="UP000499080">
    <property type="component" value="Unassembled WGS sequence"/>
</dbReference>
<dbReference type="AlphaFoldDB" id="A0A4Y2E985"/>
<keyword evidence="2" id="KW-0548">Nucleotidyltransferase</keyword>
<organism evidence="8 9">
    <name type="scientific">Araneus ventricosus</name>
    <name type="common">Orbweaver spider</name>
    <name type="synonym">Epeira ventricosa</name>
    <dbReference type="NCBI Taxonomy" id="182803"/>
    <lineage>
        <taxon>Eukaryota</taxon>
        <taxon>Metazoa</taxon>
        <taxon>Ecdysozoa</taxon>
        <taxon>Arthropoda</taxon>
        <taxon>Chelicerata</taxon>
        <taxon>Arachnida</taxon>
        <taxon>Araneae</taxon>
        <taxon>Araneomorphae</taxon>
        <taxon>Entelegynae</taxon>
        <taxon>Araneoidea</taxon>
        <taxon>Araneidae</taxon>
        <taxon>Araneus</taxon>
    </lineage>
</organism>
<keyword evidence="1" id="KW-0808">Transferase</keyword>
<gene>
    <name evidence="8" type="ORF">AVEN_23405_1</name>
</gene>